<gene>
    <name evidence="3" type="ORF">METZ01_LOCUS14984</name>
</gene>
<feature type="non-terminal residue" evidence="3">
    <location>
        <position position="381"/>
    </location>
</feature>
<dbReference type="SUPFAM" id="SSF51569">
    <property type="entry name" value="Aldolase"/>
    <property type="match status" value="1"/>
</dbReference>
<dbReference type="InterPro" id="IPR013785">
    <property type="entry name" value="Aldolase_TIM"/>
</dbReference>
<dbReference type="Pfam" id="PF00682">
    <property type="entry name" value="HMGL-like"/>
    <property type="match status" value="1"/>
</dbReference>
<dbReference type="AlphaFoldDB" id="A0A381P5J3"/>
<dbReference type="Gene3D" id="3.20.20.70">
    <property type="entry name" value="Aldolase class I"/>
    <property type="match status" value="1"/>
</dbReference>
<dbReference type="EMBL" id="UINC01000849">
    <property type="protein sequence ID" value="SUZ62130.1"/>
    <property type="molecule type" value="Genomic_DNA"/>
</dbReference>
<keyword evidence="1" id="KW-0808">Transferase</keyword>
<evidence type="ECO:0000313" key="3">
    <source>
        <dbReference type="EMBL" id="SUZ62130.1"/>
    </source>
</evidence>
<evidence type="ECO:0000256" key="1">
    <source>
        <dbReference type="ARBA" id="ARBA00022679"/>
    </source>
</evidence>
<dbReference type="GO" id="GO:0016740">
    <property type="term" value="F:transferase activity"/>
    <property type="evidence" value="ECO:0007669"/>
    <property type="project" value="UniProtKB-KW"/>
</dbReference>
<name>A0A381P5J3_9ZZZZ</name>
<accession>A0A381P5J3</accession>
<feature type="domain" description="Pyruvate carboxyltransferase" evidence="2">
    <location>
        <begin position="24"/>
        <end position="287"/>
    </location>
</feature>
<dbReference type="PROSITE" id="PS50991">
    <property type="entry name" value="PYR_CT"/>
    <property type="match status" value="1"/>
</dbReference>
<feature type="non-terminal residue" evidence="3">
    <location>
        <position position="1"/>
    </location>
</feature>
<dbReference type="PANTHER" id="PTHR42880:SF1">
    <property type="entry name" value="ISOPROPYLMALATE_HOMOCITRATE_CITRAMALATE SYNTHASE FAMILY PROTEIN"/>
    <property type="match status" value="1"/>
</dbReference>
<sequence length="381" mass="41114">MPEESTLIYDWNLLSDFSEEMGPVEFNDETLRDGIQSPSARDPNIENKLQILHLMDSLGINAASLGLPGASDRQRADTKRLAEEIRDESLGVSPNCAARTVIADIEPIIDVADEVGIPIEVACFIGSSPIRQYAEGWTLDTILRHSENAVKFAVDRGMQVMFVTEDTTRTTPETIARLYTVAIEAGARRICVCDTVGHATPPGVRALINFVSRVVTKTGEEVAIDWHGHEDRSLGVWNALAALEAGASRAHATAFGIGERCGNTAMDQLLINCCLLGWSSNDLSKLSEYCKVTSEAIDIPIPSNHPVVGADAFRTGTGVHAAAVIKASQKGDDWLADRIYSGVPASLVGRRQKIEVGPMSGASNVEYRLNILGIAAHPDRV</sequence>
<evidence type="ECO:0000259" key="2">
    <source>
        <dbReference type="PROSITE" id="PS50991"/>
    </source>
</evidence>
<reference evidence="3" key="1">
    <citation type="submission" date="2018-05" db="EMBL/GenBank/DDBJ databases">
        <authorList>
            <person name="Lanie J.A."/>
            <person name="Ng W.-L."/>
            <person name="Kazmierczak K.M."/>
            <person name="Andrzejewski T.M."/>
            <person name="Davidsen T.M."/>
            <person name="Wayne K.J."/>
            <person name="Tettelin H."/>
            <person name="Glass J.I."/>
            <person name="Rusch D."/>
            <person name="Podicherti R."/>
            <person name="Tsui H.-C.T."/>
            <person name="Winkler M.E."/>
        </authorList>
    </citation>
    <scope>NUCLEOTIDE SEQUENCE</scope>
</reference>
<dbReference type="CDD" id="cd03174">
    <property type="entry name" value="DRE_TIM_metallolyase"/>
    <property type="match status" value="1"/>
</dbReference>
<dbReference type="InterPro" id="IPR000891">
    <property type="entry name" value="PYR_CT"/>
</dbReference>
<protein>
    <recommendedName>
        <fullName evidence="2">Pyruvate carboxyltransferase domain-containing protein</fullName>
    </recommendedName>
</protein>
<organism evidence="3">
    <name type="scientific">marine metagenome</name>
    <dbReference type="NCBI Taxonomy" id="408172"/>
    <lineage>
        <taxon>unclassified sequences</taxon>
        <taxon>metagenomes</taxon>
        <taxon>ecological metagenomes</taxon>
    </lineage>
</organism>
<proteinExistence type="predicted"/>
<dbReference type="PANTHER" id="PTHR42880">
    <property type="entry name" value="HOMOCITRATE SYNTHASE"/>
    <property type="match status" value="1"/>
</dbReference>